<gene>
    <name evidence="3" type="ORF">CLUP02_06842</name>
</gene>
<feature type="transmembrane region" description="Helical" evidence="2">
    <location>
        <begin position="299"/>
        <end position="321"/>
    </location>
</feature>
<keyword evidence="2" id="KW-1133">Transmembrane helix</keyword>
<feature type="compositionally biased region" description="Pro residues" evidence="1">
    <location>
        <begin position="585"/>
        <end position="598"/>
    </location>
</feature>
<evidence type="ECO:0000256" key="2">
    <source>
        <dbReference type="SAM" id="Phobius"/>
    </source>
</evidence>
<feature type="transmembrane region" description="Helical" evidence="2">
    <location>
        <begin position="328"/>
        <end position="349"/>
    </location>
</feature>
<dbReference type="GeneID" id="73340849"/>
<evidence type="ECO:0000313" key="4">
    <source>
        <dbReference type="Proteomes" id="UP000830671"/>
    </source>
</evidence>
<evidence type="ECO:0008006" key="5">
    <source>
        <dbReference type="Google" id="ProtNLM"/>
    </source>
</evidence>
<feature type="region of interest" description="Disordered" evidence="1">
    <location>
        <begin position="101"/>
        <end position="229"/>
    </location>
</feature>
<dbReference type="Proteomes" id="UP000830671">
    <property type="component" value="Chromosome 3"/>
</dbReference>
<feature type="transmembrane region" description="Helical" evidence="2">
    <location>
        <begin position="384"/>
        <end position="410"/>
    </location>
</feature>
<feature type="transmembrane region" description="Helical" evidence="2">
    <location>
        <begin position="252"/>
        <end position="279"/>
    </location>
</feature>
<feature type="region of interest" description="Disordered" evidence="1">
    <location>
        <begin position="46"/>
        <end position="66"/>
    </location>
</feature>
<evidence type="ECO:0000256" key="1">
    <source>
        <dbReference type="SAM" id="MobiDB-lite"/>
    </source>
</evidence>
<keyword evidence="4" id="KW-1185">Reference proteome</keyword>
<feature type="compositionally biased region" description="Polar residues" evidence="1">
    <location>
        <begin position="530"/>
        <end position="551"/>
    </location>
</feature>
<feature type="region of interest" description="Disordered" evidence="1">
    <location>
        <begin position="1"/>
        <end position="24"/>
    </location>
</feature>
<feature type="compositionally biased region" description="Pro residues" evidence="1">
    <location>
        <begin position="510"/>
        <end position="520"/>
    </location>
</feature>
<feature type="compositionally biased region" description="Polar residues" evidence="1">
    <location>
        <begin position="133"/>
        <end position="143"/>
    </location>
</feature>
<dbReference type="PANTHER" id="PTHR37451:SF4">
    <property type="entry name" value="MARVEL DOMAIN-CONTAINING PROTEIN"/>
    <property type="match status" value="1"/>
</dbReference>
<sequence length="630" mass="68553">MPSTTQYGYSKDSEPVSPSVDGRQRCSVSSFTAHKVPSKQHLTEHLQYHHHQHPPPASPYRQLKPTFSLSTTSRPLATVAANYRTSRPTGSNLLSAKTYFHAPNIGPHTPPLAPPPISTHPENHTVRDENDDNLGSSLATNNDRSPHLTTTTSSPPPRDPSPSRDDVATEDPVDPNSIPLTNLQTVASDPPSRRPDNAPSPREAPGQPTRTQSPEPEPKGSKPLASSPMSFLTKNIWPNDGRNRSHVPAMPVWIAGVRIAQLVLAIATLGITVFGLTTMQKATGYRRITSFSGTEGFPFSWFAFAWTFSYLTWLGVAVMFIPVMYNCWVHLGLELLTVVFWLITMALLASHADDLDSLDAFIVTFGPKYEVYYKMNVEPFADGFVAATFAGTATSVVNLVLFVITISVFGRALHALRKAKLEKAPSTTDSQKTIQAEGDKMVASPQMTSAVPTYIHWNNQYPPPQHPHAYAYYGQPYAQSPHSQTNPSPPNSVPPHGFQPAYFPGSNWPPQLPQQQPPPEGGVWPAQNYGMYQQQVPIGPQHTGQSGSMMGSPQFPMVQPMQPSKADLPGVYPTPPPGSATVGPGYPPQQPPPPPAPVPGTIHSPVELNDGRGDENMPAELPSNPPRSPR</sequence>
<organism evidence="3 4">
    <name type="scientific">Colletotrichum lupini</name>
    <dbReference type="NCBI Taxonomy" id="145971"/>
    <lineage>
        <taxon>Eukaryota</taxon>
        <taxon>Fungi</taxon>
        <taxon>Dikarya</taxon>
        <taxon>Ascomycota</taxon>
        <taxon>Pezizomycotina</taxon>
        <taxon>Sordariomycetes</taxon>
        <taxon>Hypocreomycetidae</taxon>
        <taxon>Glomerellales</taxon>
        <taxon>Glomerellaceae</taxon>
        <taxon>Colletotrichum</taxon>
        <taxon>Colletotrichum acutatum species complex</taxon>
    </lineage>
</organism>
<dbReference type="RefSeq" id="XP_049142982.1">
    <property type="nucleotide sequence ID" value="XM_049285839.1"/>
</dbReference>
<feature type="compositionally biased region" description="Polar residues" evidence="1">
    <location>
        <begin position="477"/>
        <end position="486"/>
    </location>
</feature>
<name>A0A9Q8SR64_9PEZI</name>
<proteinExistence type="predicted"/>
<reference evidence="3" key="1">
    <citation type="journal article" date="2021" name="Mol. Plant Microbe Interact.">
        <title>Complete Genome Sequence of the Plant-Pathogenic Fungus Colletotrichum lupini.</title>
        <authorList>
            <person name="Baroncelli R."/>
            <person name="Pensec F."/>
            <person name="Da Lio D."/>
            <person name="Boufleur T."/>
            <person name="Vicente I."/>
            <person name="Sarrocco S."/>
            <person name="Picot A."/>
            <person name="Baraldi E."/>
            <person name="Sukno S."/>
            <person name="Thon M."/>
            <person name="Le Floch G."/>
        </authorList>
    </citation>
    <scope>NUCLEOTIDE SEQUENCE</scope>
    <source>
        <strain evidence="3">IMI 504893</strain>
    </source>
</reference>
<feature type="compositionally biased region" description="Polar residues" evidence="1">
    <location>
        <begin position="178"/>
        <end position="187"/>
    </location>
</feature>
<evidence type="ECO:0000313" key="3">
    <source>
        <dbReference type="EMBL" id="UQC81356.1"/>
    </source>
</evidence>
<feature type="compositionally biased region" description="Pro residues" evidence="1">
    <location>
        <begin position="108"/>
        <end position="118"/>
    </location>
</feature>
<dbReference type="KEGG" id="clup:CLUP02_06842"/>
<keyword evidence="2" id="KW-0812">Transmembrane</keyword>
<dbReference type="PANTHER" id="PTHR37451">
    <property type="entry name" value="MARVEL DOMAIN"/>
    <property type="match status" value="1"/>
</dbReference>
<dbReference type="EMBL" id="CP019475">
    <property type="protein sequence ID" value="UQC81356.1"/>
    <property type="molecule type" value="Genomic_DNA"/>
</dbReference>
<feature type="region of interest" description="Disordered" evidence="1">
    <location>
        <begin position="476"/>
        <end position="630"/>
    </location>
</feature>
<dbReference type="AlphaFoldDB" id="A0A9Q8SR64"/>
<accession>A0A9Q8SR64</accession>
<protein>
    <recommendedName>
        <fullName evidence="5">MARVEL domain-containing protein</fullName>
    </recommendedName>
</protein>
<keyword evidence="2" id="KW-0472">Membrane</keyword>